<dbReference type="InterPro" id="IPR051721">
    <property type="entry name" value="Biopterin_syn/organic_redct"/>
</dbReference>
<dbReference type="OrthoDB" id="153074at2759"/>
<dbReference type="Gene3D" id="3.40.50.720">
    <property type="entry name" value="NAD(P)-binding Rossmann-like Domain"/>
    <property type="match status" value="1"/>
</dbReference>
<dbReference type="AlphaFoldDB" id="A0A6J0BUJ1"/>
<evidence type="ECO:0000256" key="5">
    <source>
        <dbReference type="ARBA" id="ARBA00019170"/>
    </source>
</evidence>
<keyword evidence="9" id="KW-1185">Reference proteome</keyword>
<evidence type="ECO:0000256" key="2">
    <source>
        <dbReference type="ARBA" id="ARBA00010483"/>
    </source>
</evidence>
<dbReference type="EC" id="1.1.1.153" evidence="4"/>
<evidence type="ECO:0000256" key="8">
    <source>
        <dbReference type="ARBA" id="ARBA00023002"/>
    </source>
</evidence>
<evidence type="ECO:0000256" key="7">
    <source>
        <dbReference type="ARBA" id="ARBA00022857"/>
    </source>
</evidence>
<name>A0A6J0BUJ1_NEOLC</name>
<dbReference type="GeneID" id="107223386"/>
<comment type="similarity">
    <text evidence="2">Belongs to the sepiapterin reductase family.</text>
</comment>
<dbReference type="GO" id="GO:0005737">
    <property type="term" value="C:cytoplasm"/>
    <property type="evidence" value="ECO:0007669"/>
    <property type="project" value="UniProtKB-SubCell"/>
</dbReference>
<accession>A0A6J0BUJ1</accession>
<protein>
    <recommendedName>
        <fullName evidence="5">Sepiapterin reductase</fullName>
        <ecNumber evidence="4">1.1.1.153</ecNumber>
    </recommendedName>
</protein>
<keyword evidence="6" id="KW-0963">Cytoplasm</keyword>
<dbReference type="FunFam" id="3.40.50.720:FF:000259">
    <property type="entry name" value="Sepiapterin reductase"/>
    <property type="match status" value="1"/>
</dbReference>
<dbReference type="GO" id="GO:0006729">
    <property type="term" value="P:tetrahydrobiopterin biosynthetic process"/>
    <property type="evidence" value="ECO:0007669"/>
    <property type="project" value="InterPro"/>
</dbReference>
<comment type="subunit">
    <text evidence="3">Homodimer.</text>
</comment>
<dbReference type="Pfam" id="PF00106">
    <property type="entry name" value="adh_short"/>
    <property type="match status" value="1"/>
</dbReference>
<dbReference type="KEGG" id="nlo:107223386"/>
<dbReference type="InterPro" id="IPR036291">
    <property type="entry name" value="NAD(P)-bd_dom_sf"/>
</dbReference>
<keyword evidence="7" id="KW-0521">NADP</keyword>
<dbReference type="FunCoup" id="A0A6J0BUJ1">
    <property type="interactions" value="171"/>
</dbReference>
<evidence type="ECO:0000256" key="4">
    <source>
        <dbReference type="ARBA" id="ARBA00013075"/>
    </source>
</evidence>
<organism evidence="10">
    <name type="scientific">Neodiprion lecontei</name>
    <name type="common">Redheaded pine sawfly</name>
    <dbReference type="NCBI Taxonomy" id="441921"/>
    <lineage>
        <taxon>Eukaryota</taxon>
        <taxon>Metazoa</taxon>
        <taxon>Ecdysozoa</taxon>
        <taxon>Arthropoda</taxon>
        <taxon>Hexapoda</taxon>
        <taxon>Insecta</taxon>
        <taxon>Pterygota</taxon>
        <taxon>Neoptera</taxon>
        <taxon>Endopterygota</taxon>
        <taxon>Hymenoptera</taxon>
        <taxon>Tenthredinoidea</taxon>
        <taxon>Diprionidae</taxon>
        <taxon>Diprioninae</taxon>
        <taxon>Neodiprion</taxon>
    </lineage>
</organism>
<evidence type="ECO:0000256" key="3">
    <source>
        <dbReference type="ARBA" id="ARBA00011738"/>
    </source>
</evidence>
<dbReference type="PANTHER" id="PTHR44085">
    <property type="entry name" value="SEPIAPTERIN REDUCTASE"/>
    <property type="match status" value="1"/>
</dbReference>
<dbReference type="GO" id="GO:0004757">
    <property type="term" value="F:sepiapterin reductase (NADP+) activity"/>
    <property type="evidence" value="ECO:0007669"/>
    <property type="project" value="UniProtKB-EC"/>
</dbReference>
<dbReference type="NCBIfam" id="TIGR01500">
    <property type="entry name" value="sepiapter_red"/>
    <property type="match status" value="1"/>
</dbReference>
<dbReference type="InParanoid" id="A0A6J0BUJ1"/>
<evidence type="ECO:0000256" key="1">
    <source>
        <dbReference type="ARBA" id="ARBA00004496"/>
    </source>
</evidence>
<evidence type="ECO:0000313" key="10">
    <source>
        <dbReference type="RefSeq" id="XP_015518536.1"/>
    </source>
</evidence>
<keyword evidence="8" id="KW-0560">Oxidoreductase</keyword>
<dbReference type="PANTHER" id="PTHR44085:SF2">
    <property type="entry name" value="SEPIAPTERIN REDUCTASE"/>
    <property type="match status" value="1"/>
</dbReference>
<dbReference type="InterPro" id="IPR006393">
    <property type="entry name" value="Sepiapterin_red"/>
</dbReference>
<sequence>MSAAYLSGKVFLLITGASQGIGRQIAQSFAPLLGNDSLVLLIARNARGLQETADKLPRGLSVHTASVDLSTATAHELKDVINKVLGAAGAMQFEKAIVVHNAASIGDLTKSTVAMTDFNIWQEYYDLNVFSPAVLNGVFMEIFNDYSKVLRLVINISSYSAVQPYKFMGYYCSGKAAREMFFKVFAVENPNVNVLNYSPGPVDTDMLHAVHTYTSEAQDEDTKNLVKNRPVLTTEQTVIRLLEVLKLQKYKSGSHIDYYNN</sequence>
<dbReference type="RefSeq" id="XP_015518536.1">
    <property type="nucleotide sequence ID" value="XM_015663050.2"/>
</dbReference>
<comment type="subcellular location">
    <subcellularLocation>
        <location evidence="1">Cytoplasm</location>
    </subcellularLocation>
</comment>
<gene>
    <name evidence="10" type="primary">LOC107223386</name>
</gene>
<dbReference type="SUPFAM" id="SSF51735">
    <property type="entry name" value="NAD(P)-binding Rossmann-fold domains"/>
    <property type="match status" value="1"/>
</dbReference>
<dbReference type="Proteomes" id="UP000829291">
    <property type="component" value="Chromosome 4"/>
</dbReference>
<proteinExistence type="inferred from homology"/>
<dbReference type="InterPro" id="IPR002347">
    <property type="entry name" value="SDR_fam"/>
</dbReference>
<evidence type="ECO:0000313" key="9">
    <source>
        <dbReference type="Proteomes" id="UP000829291"/>
    </source>
</evidence>
<dbReference type="PRINTS" id="PR00081">
    <property type="entry name" value="GDHRDH"/>
</dbReference>
<evidence type="ECO:0000256" key="6">
    <source>
        <dbReference type="ARBA" id="ARBA00022490"/>
    </source>
</evidence>
<reference evidence="10" key="1">
    <citation type="submission" date="2025-08" db="UniProtKB">
        <authorList>
            <consortium name="RefSeq"/>
        </authorList>
    </citation>
    <scope>IDENTIFICATION</scope>
    <source>
        <tissue evidence="10">Thorax and Abdomen</tissue>
    </source>
</reference>